<keyword evidence="2" id="KW-0238">DNA-binding</keyword>
<dbReference type="InterPro" id="IPR000182">
    <property type="entry name" value="GNAT_dom"/>
</dbReference>
<dbReference type="PANTHER" id="PTHR47504">
    <property type="entry name" value="RIGHT ORIGIN-BINDING PROTEIN"/>
    <property type="match status" value="1"/>
</dbReference>
<dbReference type="GO" id="GO:0043565">
    <property type="term" value="F:sequence-specific DNA binding"/>
    <property type="evidence" value="ECO:0007669"/>
    <property type="project" value="InterPro"/>
</dbReference>
<proteinExistence type="predicted"/>
<dbReference type="EMBL" id="RHJS01000002">
    <property type="protein sequence ID" value="RRK30654.1"/>
    <property type="molecule type" value="Genomic_DNA"/>
</dbReference>
<evidence type="ECO:0000259" key="5">
    <source>
        <dbReference type="PROSITE" id="PS51186"/>
    </source>
</evidence>
<evidence type="ECO:0000256" key="2">
    <source>
        <dbReference type="ARBA" id="ARBA00023125"/>
    </source>
</evidence>
<dbReference type="InterPro" id="IPR050959">
    <property type="entry name" value="MarA-like"/>
</dbReference>
<dbReference type="InterPro" id="IPR009057">
    <property type="entry name" value="Homeodomain-like_sf"/>
</dbReference>
<dbReference type="InterPro" id="IPR016181">
    <property type="entry name" value="Acyl_CoA_acyltransferase"/>
</dbReference>
<dbReference type="PANTHER" id="PTHR47504:SF5">
    <property type="entry name" value="RIGHT ORIGIN-BINDING PROTEIN"/>
    <property type="match status" value="1"/>
</dbReference>
<name>A0A426DD48_9FIRM</name>
<dbReference type="RefSeq" id="WP_125126461.1">
    <property type="nucleotide sequence ID" value="NZ_RHJS01000002.1"/>
</dbReference>
<comment type="caution">
    <text evidence="6">The sequence shown here is derived from an EMBL/GenBank/DDBJ whole genome shotgun (WGS) entry which is preliminary data.</text>
</comment>
<dbReference type="GO" id="GO:0003700">
    <property type="term" value="F:DNA-binding transcription factor activity"/>
    <property type="evidence" value="ECO:0007669"/>
    <property type="project" value="InterPro"/>
</dbReference>
<feature type="domain" description="HTH araC/xylS-type" evidence="4">
    <location>
        <begin position="10"/>
        <end position="108"/>
    </location>
</feature>
<protein>
    <submittedName>
        <fullName evidence="6">Helix-turn-helix domain-containing protein</fullName>
    </submittedName>
</protein>
<sequence>MQSQTVRIVSQTIRFIEEHLEQKIDLNTAAAALHYSKFHLHRIFTKTVGMTIHDYVQRRQLTEAARLLVDSDQPILAIALASGYESQQAFTDIFKAMYKTTPAQFREAKAYYPLQLEIRLKGEPAGIHFTKKDIRFARLSDADDWMELVRLTIDGYPCLDETEYAHNLRRYIAEKRALILRDEGMAVGVMGFSVDSGRIDFLAIHPQYRNLGVTGLFLDKLASELPEGTELSLTTYRAGDKADTGYREEFCRLGFTEKELLLEYGYPVQRLVLSGEHTIQPQGR</sequence>
<dbReference type="SUPFAM" id="SSF46689">
    <property type="entry name" value="Homeodomain-like"/>
    <property type="match status" value="2"/>
</dbReference>
<evidence type="ECO:0000313" key="6">
    <source>
        <dbReference type="EMBL" id="RRK30654.1"/>
    </source>
</evidence>
<keyword evidence="7" id="KW-1185">Reference proteome</keyword>
<dbReference type="Gene3D" id="3.40.630.30">
    <property type="match status" value="1"/>
</dbReference>
<dbReference type="PROSITE" id="PS01124">
    <property type="entry name" value="HTH_ARAC_FAMILY_2"/>
    <property type="match status" value="1"/>
</dbReference>
<evidence type="ECO:0000313" key="7">
    <source>
        <dbReference type="Proteomes" id="UP000274920"/>
    </source>
</evidence>
<dbReference type="AlphaFoldDB" id="A0A426DD48"/>
<dbReference type="Gene3D" id="1.10.10.60">
    <property type="entry name" value="Homeodomain-like"/>
    <property type="match status" value="2"/>
</dbReference>
<dbReference type="PROSITE" id="PS51186">
    <property type="entry name" value="GNAT"/>
    <property type="match status" value="1"/>
</dbReference>
<keyword evidence="3" id="KW-0804">Transcription</keyword>
<reference evidence="6" key="1">
    <citation type="submission" date="2018-10" db="EMBL/GenBank/DDBJ databases">
        <title>Schaedlerella arabinophila gen. nov. sp. nov., isolated from the mouse intestinal tract and comparative analysis with the genome of the closely related altered Schaedler flora strain ASF502.</title>
        <authorList>
            <person name="Miyake S."/>
            <person name="Soh M."/>
            <person name="Seedorf H."/>
        </authorList>
    </citation>
    <scope>NUCLEOTIDE SEQUENCE [LARGE SCALE GENOMIC DNA]</scope>
    <source>
        <strain evidence="6">DSM 106076</strain>
    </source>
</reference>
<dbReference type="Proteomes" id="UP000274920">
    <property type="component" value="Unassembled WGS sequence"/>
</dbReference>
<evidence type="ECO:0000256" key="3">
    <source>
        <dbReference type="ARBA" id="ARBA00023163"/>
    </source>
</evidence>
<dbReference type="Pfam" id="PF12833">
    <property type="entry name" value="HTH_18"/>
    <property type="match status" value="1"/>
</dbReference>
<dbReference type="InterPro" id="IPR018062">
    <property type="entry name" value="HTH_AraC-typ_CS"/>
</dbReference>
<accession>A0A426DD48</accession>
<feature type="domain" description="N-acetyltransferase" evidence="5">
    <location>
        <begin position="132"/>
        <end position="276"/>
    </location>
</feature>
<dbReference type="SUPFAM" id="SSF55729">
    <property type="entry name" value="Acyl-CoA N-acyltransferases (Nat)"/>
    <property type="match status" value="1"/>
</dbReference>
<dbReference type="CDD" id="cd04301">
    <property type="entry name" value="NAT_SF"/>
    <property type="match status" value="1"/>
</dbReference>
<dbReference type="PROSITE" id="PS00041">
    <property type="entry name" value="HTH_ARAC_FAMILY_1"/>
    <property type="match status" value="1"/>
</dbReference>
<evidence type="ECO:0000256" key="1">
    <source>
        <dbReference type="ARBA" id="ARBA00023015"/>
    </source>
</evidence>
<organism evidence="6 7">
    <name type="scientific">Schaedlerella arabinosiphila</name>
    <dbReference type="NCBI Taxonomy" id="2044587"/>
    <lineage>
        <taxon>Bacteria</taxon>
        <taxon>Bacillati</taxon>
        <taxon>Bacillota</taxon>
        <taxon>Clostridia</taxon>
        <taxon>Lachnospirales</taxon>
        <taxon>Lachnospiraceae</taxon>
        <taxon>Schaedlerella</taxon>
    </lineage>
</organism>
<dbReference type="SMART" id="SM00342">
    <property type="entry name" value="HTH_ARAC"/>
    <property type="match status" value="1"/>
</dbReference>
<evidence type="ECO:0000259" key="4">
    <source>
        <dbReference type="PROSITE" id="PS01124"/>
    </source>
</evidence>
<dbReference type="InterPro" id="IPR018060">
    <property type="entry name" value="HTH_AraC"/>
</dbReference>
<gene>
    <name evidence="6" type="ORF">EBB54_04135</name>
</gene>
<keyword evidence="1" id="KW-0805">Transcription regulation</keyword>
<dbReference type="GO" id="GO:0016747">
    <property type="term" value="F:acyltransferase activity, transferring groups other than amino-acyl groups"/>
    <property type="evidence" value="ECO:0007669"/>
    <property type="project" value="InterPro"/>
</dbReference>